<keyword evidence="2" id="KW-1185">Reference proteome</keyword>
<evidence type="ECO:0000313" key="2">
    <source>
        <dbReference type="Proteomes" id="UP000276133"/>
    </source>
</evidence>
<evidence type="ECO:0000313" key="1">
    <source>
        <dbReference type="EMBL" id="RNA40439.1"/>
    </source>
</evidence>
<gene>
    <name evidence="1" type="ORF">BpHYR1_013657</name>
</gene>
<organism evidence="1 2">
    <name type="scientific">Brachionus plicatilis</name>
    <name type="common">Marine rotifer</name>
    <name type="synonym">Brachionus muelleri</name>
    <dbReference type="NCBI Taxonomy" id="10195"/>
    <lineage>
        <taxon>Eukaryota</taxon>
        <taxon>Metazoa</taxon>
        <taxon>Spiralia</taxon>
        <taxon>Gnathifera</taxon>
        <taxon>Rotifera</taxon>
        <taxon>Eurotatoria</taxon>
        <taxon>Monogononta</taxon>
        <taxon>Pseudotrocha</taxon>
        <taxon>Ploima</taxon>
        <taxon>Brachionidae</taxon>
        <taxon>Brachionus</taxon>
    </lineage>
</organism>
<protein>
    <submittedName>
        <fullName evidence="1">Uncharacterized protein</fullName>
    </submittedName>
</protein>
<accession>A0A3M7SXQ3</accession>
<sequence>MISNHLLAIKKKFLALPWKQTLKSIKLEFKLDLSSTPVLVLKACFSLFIDFNRFSKHNFFLNLYQSILRNLKESLEHLEQFHFT</sequence>
<comment type="caution">
    <text evidence="1">The sequence shown here is derived from an EMBL/GenBank/DDBJ whole genome shotgun (WGS) entry which is preliminary data.</text>
</comment>
<reference evidence="1 2" key="1">
    <citation type="journal article" date="2018" name="Sci. Rep.">
        <title>Genomic signatures of local adaptation to the degree of environmental predictability in rotifers.</title>
        <authorList>
            <person name="Franch-Gras L."/>
            <person name="Hahn C."/>
            <person name="Garcia-Roger E.M."/>
            <person name="Carmona M.J."/>
            <person name="Serra M."/>
            <person name="Gomez A."/>
        </authorList>
    </citation>
    <scope>NUCLEOTIDE SEQUENCE [LARGE SCALE GENOMIC DNA]</scope>
    <source>
        <strain evidence="1">HYR1</strain>
    </source>
</reference>
<name>A0A3M7SXQ3_BRAPC</name>
<dbReference type="EMBL" id="REGN01000642">
    <property type="protein sequence ID" value="RNA40439.1"/>
    <property type="molecule type" value="Genomic_DNA"/>
</dbReference>
<dbReference type="Proteomes" id="UP000276133">
    <property type="component" value="Unassembled WGS sequence"/>
</dbReference>
<dbReference type="AlphaFoldDB" id="A0A3M7SXQ3"/>
<proteinExistence type="predicted"/>